<name>A0ABV7KLB2_PLAOK</name>
<comment type="caution">
    <text evidence="1">The sequence shown here is derived from an EMBL/GenBank/DDBJ whole genome shotgun (WGS) entry which is preliminary data.</text>
</comment>
<keyword evidence="2" id="KW-1185">Reference proteome</keyword>
<evidence type="ECO:0000313" key="2">
    <source>
        <dbReference type="Proteomes" id="UP001595625"/>
    </source>
</evidence>
<protein>
    <submittedName>
        <fullName evidence="1">DUF4085 family protein</fullName>
    </submittedName>
</protein>
<accession>A0ABV7KLB2</accession>
<gene>
    <name evidence="1" type="ORF">ACFOEJ_03955</name>
</gene>
<organism evidence="1 2">
    <name type="scientific">Planomicrobium okeanokoites</name>
    <name type="common">Planococcus okeanokoites</name>
    <name type="synonym">Flavobacterium okeanokoites</name>
    <dbReference type="NCBI Taxonomy" id="244"/>
    <lineage>
        <taxon>Bacteria</taxon>
        <taxon>Bacillati</taxon>
        <taxon>Bacillota</taxon>
        <taxon>Bacilli</taxon>
        <taxon>Bacillales</taxon>
        <taxon>Caryophanaceae</taxon>
        <taxon>Planomicrobium</taxon>
    </lineage>
</organism>
<dbReference type="EMBL" id="JBHRUJ010000004">
    <property type="protein sequence ID" value="MFC3210229.1"/>
    <property type="molecule type" value="Genomic_DNA"/>
</dbReference>
<evidence type="ECO:0000313" key="1">
    <source>
        <dbReference type="EMBL" id="MFC3210229.1"/>
    </source>
</evidence>
<dbReference type="InterPro" id="IPR025144">
    <property type="entry name" value="DUF4085"/>
</dbReference>
<dbReference type="Pfam" id="PF13315">
    <property type="entry name" value="DUF4085"/>
    <property type="match status" value="1"/>
</dbReference>
<sequence length="218" mass="25722">MKYFTKEWYDEMQVSGFLTFPETEEEWEEGQAAYREQGIDPQEVHRRDLEDKKRDLLKFLPDSFHPYIYDGTLNSTYPTPELREMADRWEADYETRFDALLDDYSRHYESIKEFLPPGAIQLTEKSLHDCIVKNVDHPADGELVLVIDCNSGFHYFKDVKVKFTGVSEAIIPEDITGAWWLYNEIYLNGDQVELHVLFDTPMTEVTIVFKDIQIEELE</sequence>
<dbReference type="RefSeq" id="WP_117313162.1">
    <property type="nucleotide sequence ID" value="NZ_JBHRUJ010000004.1"/>
</dbReference>
<reference evidence="2" key="1">
    <citation type="journal article" date="2019" name="Int. J. Syst. Evol. Microbiol.">
        <title>The Global Catalogue of Microorganisms (GCM) 10K type strain sequencing project: providing services to taxonomists for standard genome sequencing and annotation.</title>
        <authorList>
            <consortium name="The Broad Institute Genomics Platform"/>
            <consortium name="The Broad Institute Genome Sequencing Center for Infectious Disease"/>
            <person name="Wu L."/>
            <person name="Ma J."/>
        </authorList>
    </citation>
    <scope>NUCLEOTIDE SEQUENCE [LARGE SCALE GENOMIC DNA]</scope>
    <source>
        <strain evidence="2">CCM 320</strain>
    </source>
</reference>
<dbReference type="Proteomes" id="UP001595625">
    <property type="component" value="Unassembled WGS sequence"/>
</dbReference>
<proteinExistence type="predicted"/>